<feature type="domain" description="DUF2179" evidence="7">
    <location>
        <begin position="227"/>
        <end position="281"/>
    </location>
</feature>
<dbReference type="InterPro" id="IPR003740">
    <property type="entry name" value="YitT"/>
</dbReference>
<evidence type="ECO:0000313" key="9">
    <source>
        <dbReference type="Proteomes" id="UP000736583"/>
    </source>
</evidence>
<comment type="subcellular location">
    <subcellularLocation>
        <location evidence="1">Cell membrane</location>
        <topology evidence="1">Multi-pass membrane protein</topology>
    </subcellularLocation>
</comment>
<evidence type="ECO:0000256" key="1">
    <source>
        <dbReference type="ARBA" id="ARBA00004651"/>
    </source>
</evidence>
<dbReference type="Pfam" id="PF10035">
    <property type="entry name" value="DUF2179"/>
    <property type="match status" value="1"/>
</dbReference>
<dbReference type="PIRSF" id="PIRSF006483">
    <property type="entry name" value="Membrane_protein_YitT"/>
    <property type="match status" value="1"/>
</dbReference>
<protein>
    <submittedName>
        <fullName evidence="8">YitT family protein</fullName>
    </submittedName>
</protein>
<evidence type="ECO:0000259" key="7">
    <source>
        <dbReference type="Pfam" id="PF10035"/>
    </source>
</evidence>
<evidence type="ECO:0000313" key="8">
    <source>
        <dbReference type="EMBL" id="MBU5592579.1"/>
    </source>
</evidence>
<dbReference type="InterPro" id="IPR019264">
    <property type="entry name" value="DUF2179"/>
</dbReference>
<name>A0ABS6F243_9CLOT</name>
<evidence type="ECO:0000256" key="3">
    <source>
        <dbReference type="ARBA" id="ARBA00022692"/>
    </source>
</evidence>
<keyword evidence="3 6" id="KW-0812">Transmembrane</keyword>
<proteinExistence type="predicted"/>
<evidence type="ECO:0000256" key="5">
    <source>
        <dbReference type="ARBA" id="ARBA00023136"/>
    </source>
</evidence>
<dbReference type="InterPro" id="IPR051461">
    <property type="entry name" value="UPF0750_membrane"/>
</dbReference>
<reference evidence="8 9" key="1">
    <citation type="submission" date="2021-06" db="EMBL/GenBank/DDBJ databases">
        <authorList>
            <person name="Sun Q."/>
            <person name="Li D."/>
        </authorList>
    </citation>
    <scope>NUCLEOTIDE SEQUENCE [LARGE SCALE GENOMIC DNA]</scope>
    <source>
        <strain evidence="8 9">MSJ-4</strain>
    </source>
</reference>
<organism evidence="8 9">
    <name type="scientific">Clostridium simiarum</name>
    <dbReference type="NCBI Taxonomy" id="2841506"/>
    <lineage>
        <taxon>Bacteria</taxon>
        <taxon>Bacillati</taxon>
        <taxon>Bacillota</taxon>
        <taxon>Clostridia</taxon>
        <taxon>Eubacteriales</taxon>
        <taxon>Clostridiaceae</taxon>
        <taxon>Clostridium</taxon>
    </lineage>
</organism>
<dbReference type="PANTHER" id="PTHR33545">
    <property type="entry name" value="UPF0750 MEMBRANE PROTEIN YITT-RELATED"/>
    <property type="match status" value="1"/>
</dbReference>
<evidence type="ECO:0000256" key="6">
    <source>
        <dbReference type="SAM" id="Phobius"/>
    </source>
</evidence>
<dbReference type="CDD" id="cd16380">
    <property type="entry name" value="YitT_C"/>
    <property type="match status" value="1"/>
</dbReference>
<feature type="transmembrane region" description="Helical" evidence="6">
    <location>
        <begin position="113"/>
        <end position="132"/>
    </location>
</feature>
<feature type="transmembrane region" description="Helical" evidence="6">
    <location>
        <begin position="61"/>
        <end position="80"/>
    </location>
</feature>
<feature type="transmembrane region" description="Helical" evidence="6">
    <location>
        <begin position="159"/>
        <end position="185"/>
    </location>
</feature>
<sequence length="287" mass="31577">MKTKGLNKKKIIKEYAFITFGIILVAIAVEYFFIPNNIAEGGVAGLSIVIHNYLPNISVEAMTLILNLILFIVGFLVLGGSFGLKTIYSALSLSVIMWIIKNLFNPMSPTNDLLLATIFGTLITATGLAIVFNQNSSTGGTDIIAKIINKYLHLDIGKALFSVDILVVLAGALTFGFEIGMYAFLSVILNGNIIDSVIDGFNACKQVMIVTEKHKEISEFIMKDLERGCTIFEGKGAYSSKYNSVLYTVLGRREFIKLKNFIKESDPKAFITVNEVKEVLGEGFREM</sequence>
<dbReference type="PANTHER" id="PTHR33545:SF9">
    <property type="entry name" value="UPF0750 MEMBRANE PROTEIN YITE"/>
    <property type="match status" value="1"/>
</dbReference>
<comment type="caution">
    <text evidence="8">The sequence shown here is derived from an EMBL/GenBank/DDBJ whole genome shotgun (WGS) entry which is preliminary data.</text>
</comment>
<dbReference type="RefSeq" id="WP_216457343.1">
    <property type="nucleotide sequence ID" value="NZ_JAHLQL010000004.1"/>
</dbReference>
<keyword evidence="4 6" id="KW-1133">Transmembrane helix</keyword>
<evidence type="ECO:0000256" key="2">
    <source>
        <dbReference type="ARBA" id="ARBA00022475"/>
    </source>
</evidence>
<keyword evidence="9" id="KW-1185">Reference proteome</keyword>
<keyword evidence="5 6" id="KW-0472">Membrane</keyword>
<dbReference type="Proteomes" id="UP000736583">
    <property type="component" value="Unassembled WGS sequence"/>
</dbReference>
<gene>
    <name evidence="8" type="ORF">KQI89_12510</name>
</gene>
<evidence type="ECO:0000256" key="4">
    <source>
        <dbReference type="ARBA" id="ARBA00022989"/>
    </source>
</evidence>
<dbReference type="Pfam" id="PF02588">
    <property type="entry name" value="YitT_membrane"/>
    <property type="match status" value="1"/>
</dbReference>
<accession>A0ABS6F243</accession>
<feature type="transmembrane region" description="Helical" evidence="6">
    <location>
        <begin position="12"/>
        <end position="32"/>
    </location>
</feature>
<dbReference type="EMBL" id="JAHLQL010000004">
    <property type="protein sequence ID" value="MBU5592579.1"/>
    <property type="molecule type" value="Genomic_DNA"/>
</dbReference>
<keyword evidence="2" id="KW-1003">Cell membrane</keyword>